<keyword evidence="1" id="KW-1133">Transmembrane helix</keyword>
<protein>
    <recommendedName>
        <fullName evidence="4">Type-F conjugative transfer system pilin assembly protein TrbC</fullName>
    </recommendedName>
</protein>
<keyword evidence="2" id="KW-0614">Plasmid</keyword>
<keyword evidence="1" id="KW-0472">Membrane</keyword>
<keyword evidence="1" id="KW-0812">Transmembrane</keyword>
<accession>Q5WRY4</accession>
<name>Q5WRY4_LEGPL</name>
<evidence type="ECO:0000313" key="3">
    <source>
        <dbReference type="Proteomes" id="UP000002517"/>
    </source>
</evidence>
<dbReference type="AlphaFoldDB" id="Q5WRY4"/>
<dbReference type="Pfam" id="PF09673">
    <property type="entry name" value="TrbC_Ftype"/>
    <property type="match status" value="1"/>
</dbReference>
<dbReference type="NCBIfam" id="TIGR02742">
    <property type="entry name" value="TrbC_Ftype"/>
    <property type="match status" value="1"/>
</dbReference>
<evidence type="ECO:0000313" key="2">
    <source>
        <dbReference type="EMBL" id="CAH17343.1"/>
    </source>
</evidence>
<dbReference type="EMBL" id="CR628339">
    <property type="protein sequence ID" value="CAH17343.1"/>
    <property type="molecule type" value="Genomic_DNA"/>
</dbReference>
<dbReference type="HOGENOM" id="CLU_1832673_0_0_6"/>
<geneLocation type="plasmid" evidence="2 3">
    <name>pLPL</name>
</geneLocation>
<evidence type="ECO:0008006" key="4">
    <source>
        <dbReference type="Google" id="ProtNLM"/>
    </source>
</evidence>
<organism evidence="2 3">
    <name type="scientific">Legionella pneumophila (strain Lens)</name>
    <dbReference type="NCBI Taxonomy" id="297245"/>
    <lineage>
        <taxon>Bacteria</taxon>
        <taxon>Pseudomonadati</taxon>
        <taxon>Pseudomonadota</taxon>
        <taxon>Gammaproteobacteria</taxon>
        <taxon>Legionellales</taxon>
        <taxon>Legionellaceae</taxon>
        <taxon>Legionella</taxon>
    </lineage>
</organism>
<reference evidence="2 3" key="1">
    <citation type="journal article" date="2004" name="Nat. Genet.">
        <title>Evidence in the Legionella pneumophila genome for exploitation of host cell functions and high genome plasticity.</title>
        <authorList>
            <person name="Cazalet C."/>
            <person name="Rusniok C."/>
            <person name="Bruggemann H."/>
            <person name="Zidane N."/>
            <person name="Magnier A."/>
            <person name="Ma L."/>
            <person name="Tichit M."/>
            <person name="Jarraud S."/>
            <person name="Bouchier C."/>
            <person name="Vandenesch F."/>
            <person name="Kunst F."/>
            <person name="Etienne J."/>
            <person name="Glaser P."/>
            <person name="Buchrieser C."/>
        </authorList>
    </citation>
    <scope>NUCLEOTIDE SEQUENCE [LARGE SCALE GENOMIC DNA]</scope>
    <source>
        <strain evidence="2 3">Lens</strain>
        <plasmid evidence="3">Plasmid pLPL</plasmid>
    </source>
</reference>
<gene>
    <name evidence="2" type="ordered locus">plpl0024</name>
</gene>
<proteinExistence type="predicted"/>
<sequence length="159" mass="17726">MGFWCGENETVRFFKQEFVMLRKGILVLIGSVIMTSSFAAQISVLVSFSIPETLLQETLKESAQLNIPAYLNGLYRDSMSETALKVMALSKHIPNLNLAIDPTLFERFGIQQVPAVIVDDGQTFDVIYGHLSIQEGLARMAGRGDVDFTPRDIRRVIGE</sequence>
<dbReference type="Proteomes" id="UP000002517">
    <property type="component" value="Plasmid pLPL"/>
</dbReference>
<dbReference type="KEGG" id="lpf:plpl0024"/>
<feature type="transmembrane region" description="Helical" evidence="1">
    <location>
        <begin position="25"/>
        <end position="50"/>
    </location>
</feature>
<dbReference type="InterPro" id="IPR019106">
    <property type="entry name" value="T4SS_TrbC"/>
</dbReference>
<dbReference type="InterPro" id="IPR014113">
    <property type="entry name" value="T4SS_TrbC_subgr"/>
</dbReference>
<evidence type="ECO:0000256" key="1">
    <source>
        <dbReference type="SAM" id="Phobius"/>
    </source>
</evidence>